<proteinExistence type="predicted"/>
<sequence length="67" mass="7131">MDCCGRNLECPKASLVTGYDPESGFGHCSCFRKDNIIVDNDDVDDGGEIECSTSYGDEDDRSGSGDG</sequence>
<organism evidence="2 3">
    <name type="scientific">Trifolium medium</name>
    <dbReference type="NCBI Taxonomy" id="97028"/>
    <lineage>
        <taxon>Eukaryota</taxon>
        <taxon>Viridiplantae</taxon>
        <taxon>Streptophyta</taxon>
        <taxon>Embryophyta</taxon>
        <taxon>Tracheophyta</taxon>
        <taxon>Spermatophyta</taxon>
        <taxon>Magnoliopsida</taxon>
        <taxon>eudicotyledons</taxon>
        <taxon>Gunneridae</taxon>
        <taxon>Pentapetalae</taxon>
        <taxon>rosids</taxon>
        <taxon>fabids</taxon>
        <taxon>Fabales</taxon>
        <taxon>Fabaceae</taxon>
        <taxon>Papilionoideae</taxon>
        <taxon>50 kb inversion clade</taxon>
        <taxon>NPAAA clade</taxon>
        <taxon>Hologalegina</taxon>
        <taxon>IRL clade</taxon>
        <taxon>Trifolieae</taxon>
        <taxon>Trifolium</taxon>
    </lineage>
</organism>
<name>A0A392TZT5_9FABA</name>
<comment type="caution">
    <text evidence="2">The sequence shown here is derived from an EMBL/GenBank/DDBJ whole genome shotgun (WGS) entry which is preliminary data.</text>
</comment>
<evidence type="ECO:0000313" key="3">
    <source>
        <dbReference type="Proteomes" id="UP000265520"/>
    </source>
</evidence>
<evidence type="ECO:0000313" key="2">
    <source>
        <dbReference type="EMBL" id="MCI66682.1"/>
    </source>
</evidence>
<reference evidence="2 3" key="1">
    <citation type="journal article" date="2018" name="Front. Plant Sci.">
        <title>Red Clover (Trifolium pratense) and Zigzag Clover (T. medium) - A Picture of Genomic Similarities and Differences.</title>
        <authorList>
            <person name="Dluhosova J."/>
            <person name="Istvanek J."/>
            <person name="Nedelnik J."/>
            <person name="Repkova J."/>
        </authorList>
    </citation>
    <scope>NUCLEOTIDE SEQUENCE [LARGE SCALE GENOMIC DNA]</scope>
    <source>
        <strain evidence="3">cv. 10/8</strain>
        <tissue evidence="2">Leaf</tissue>
    </source>
</reference>
<dbReference type="Proteomes" id="UP000265520">
    <property type="component" value="Unassembled WGS sequence"/>
</dbReference>
<dbReference type="AlphaFoldDB" id="A0A392TZT5"/>
<feature type="non-terminal residue" evidence="2">
    <location>
        <position position="67"/>
    </location>
</feature>
<accession>A0A392TZT5</accession>
<feature type="region of interest" description="Disordered" evidence="1">
    <location>
        <begin position="48"/>
        <end position="67"/>
    </location>
</feature>
<evidence type="ECO:0000256" key="1">
    <source>
        <dbReference type="SAM" id="MobiDB-lite"/>
    </source>
</evidence>
<keyword evidence="3" id="KW-1185">Reference proteome</keyword>
<dbReference type="EMBL" id="LXQA010700138">
    <property type="protein sequence ID" value="MCI66682.1"/>
    <property type="molecule type" value="Genomic_DNA"/>
</dbReference>
<protein>
    <submittedName>
        <fullName evidence="2">Ethylene-overproduction protein 1-like</fullName>
    </submittedName>
</protein>